<keyword evidence="9 11" id="KW-0594">Phospholipid biosynthesis</keyword>
<evidence type="ECO:0000256" key="10">
    <source>
        <dbReference type="ARBA" id="ARBA00023264"/>
    </source>
</evidence>
<gene>
    <name evidence="11" type="primary">carS</name>
    <name evidence="12" type="ORF">SACC_07160</name>
</gene>
<dbReference type="Pfam" id="PF01864">
    <property type="entry name" value="CarS-like"/>
    <property type="match status" value="1"/>
</dbReference>
<evidence type="ECO:0000256" key="11">
    <source>
        <dbReference type="HAMAP-Rule" id="MF_01117"/>
    </source>
</evidence>
<dbReference type="GO" id="GO:0005886">
    <property type="term" value="C:plasma membrane"/>
    <property type="evidence" value="ECO:0007669"/>
    <property type="project" value="UniProtKB-SubCell"/>
</dbReference>
<proteinExistence type="inferred from homology"/>
<accession>A0AAQ4CPG8</accession>
<dbReference type="KEGG" id="scas:SACC_07160"/>
<dbReference type="InterPro" id="IPR002726">
    <property type="entry name" value="CarS_archaea"/>
</dbReference>
<dbReference type="GeneID" id="68865454"/>
<evidence type="ECO:0000256" key="8">
    <source>
        <dbReference type="ARBA" id="ARBA00023136"/>
    </source>
</evidence>
<keyword evidence="8 11" id="KW-0472">Membrane</keyword>
<evidence type="ECO:0000256" key="9">
    <source>
        <dbReference type="ARBA" id="ARBA00023209"/>
    </source>
</evidence>
<evidence type="ECO:0000313" key="12">
    <source>
        <dbReference type="EMBL" id="BDB97699.1"/>
    </source>
</evidence>
<evidence type="ECO:0000256" key="2">
    <source>
        <dbReference type="ARBA" id="ARBA00022516"/>
    </source>
</evidence>
<comment type="function">
    <text evidence="11">Catalyzes the formation of CDP-2,3-bis-(O-geranylgeranyl)-sn-glycerol (CDP-archaeol) from 2,3-bis-(O-geranylgeranyl)-sn-glycerol 1-phosphate (DGGGP) and CTP. This reaction is the third ether-bond-formation step in the biosynthesis of archaeal membrane lipids.</text>
</comment>
<dbReference type="GO" id="GO:0043338">
    <property type="term" value="F:CDP-2,3-bis-(O-geranylgeranyl)-sn-glycerol synthase activity"/>
    <property type="evidence" value="ECO:0007669"/>
    <property type="project" value="UniProtKB-EC"/>
</dbReference>
<evidence type="ECO:0000313" key="13">
    <source>
        <dbReference type="Proteomes" id="UP001319921"/>
    </source>
</evidence>
<dbReference type="PANTHER" id="PTHR39650:SF1">
    <property type="entry name" value="CDP-ARCHAEOL SYNTHASE"/>
    <property type="match status" value="1"/>
</dbReference>
<evidence type="ECO:0000256" key="1">
    <source>
        <dbReference type="ARBA" id="ARBA00022475"/>
    </source>
</evidence>
<evidence type="ECO:0000256" key="4">
    <source>
        <dbReference type="ARBA" id="ARBA00022692"/>
    </source>
</evidence>
<dbReference type="EMBL" id="AP025226">
    <property type="protein sequence ID" value="BDB97699.1"/>
    <property type="molecule type" value="Genomic_DNA"/>
</dbReference>
<dbReference type="InterPro" id="IPR032690">
    <property type="entry name" value="CarS"/>
</dbReference>
<dbReference type="EC" id="2.7.7.67" evidence="11"/>
<protein>
    <recommendedName>
        <fullName evidence="11">CDP-archaeol synthase</fullName>
        <ecNumber evidence="11">2.7.7.67</ecNumber>
    </recommendedName>
    <alternativeName>
        <fullName evidence="11">CDP-2,3-bis-(O-geranylgeranyl)-sn-glycerol synthase</fullName>
    </alternativeName>
</protein>
<keyword evidence="4 11" id="KW-0812">Transmembrane</keyword>
<keyword evidence="6 11" id="KW-1133">Transmembrane helix</keyword>
<keyword evidence="10 11" id="KW-1208">Phospholipid metabolism</keyword>
<dbReference type="AlphaFoldDB" id="A0AAQ4CPG8"/>
<evidence type="ECO:0000256" key="7">
    <source>
        <dbReference type="ARBA" id="ARBA00023098"/>
    </source>
</evidence>
<keyword evidence="13" id="KW-1185">Reference proteome</keyword>
<name>A0AAQ4CPG8_9CREN</name>
<comment type="subcellular location">
    <subcellularLocation>
        <location evidence="11">Cell membrane</location>
        <topology evidence="11">Multi-pass membrane protein</topology>
    </subcellularLocation>
</comment>
<comment type="similarity">
    <text evidence="11">Belongs to the CDP-archaeol synthase family.</text>
</comment>
<dbReference type="RefSeq" id="WP_229571680.1">
    <property type="nucleotide sequence ID" value="NZ_AP025226.1"/>
</dbReference>
<keyword evidence="2 11" id="KW-0444">Lipid biosynthesis</keyword>
<sequence length="167" mass="18722">MSVIYNLLIALLIYLPAFVANGSAPFIKNGTPIDLKKEFIDGKRIFGDGKTFEGLLIALTFGTTIGVILTRIFNNFNWILISFIESLFAMIGDMIGAFIKRRIGIPRGGRALGLDQLDFILGSSLALLIMHVSLLWYQFLFICGIAFLLHQLTNYIAYMLKVKNVPW</sequence>
<feature type="transmembrane region" description="Helical" evidence="11">
    <location>
        <begin position="79"/>
        <end position="99"/>
    </location>
</feature>
<reference evidence="12 13" key="1">
    <citation type="journal article" date="2022" name="Microbiol. Resour. Announc.">
        <title>Complete Genome Sequence of the Hyperthermophilic and Acidophilic Archaeon Saccharolobus caldissimus Strain HS-3T.</title>
        <authorList>
            <person name="Sakai H.D."/>
            <person name="Kurosawa N."/>
        </authorList>
    </citation>
    <scope>NUCLEOTIDE SEQUENCE [LARGE SCALE GENOMIC DNA]</scope>
    <source>
        <strain evidence="12 13">JCM32116</strain>
    </source>
</reference>
<evidence type="ECO:0000256" key="3">
    <source>
        <dbReference type="ARBA" id="ARBA00022679"/>
    </source>
</evidence>
<dbReference type="NCBIfam" id="NF003114">
    <property type="entry name" value="PRK04032.1"/>
    <property type="match status" value="1"/>
</dbReference>
<feature type="transmembrane region" description="Helical" evidence="11">
    <location>
        <begin position="136"/>
        <end position="158"/>
    </location>
</feature>
<keyword evidence="7 11" id="KW-0443">Lipid metabolism</keyword>
<keyword evidence="5 11" id="KW-0460">Magnesium</keyword>
<feature type="transmembrane region" description="Helical" evidence="11">
    <location>
        <begin position="54"/>
        <end position="73"/>
    </location>
</feature>
<dbReference type="GO" id="GO:0046474">
    <property type="term" value="P:glycerophospholipid biosynthetic process"/>
    <property type="evidence" value="ECO:0007669"/>
    <property type="project" value="UniProtKB-UniRule"/>
</dbReference>
<comment type="pathway">
    <text evidence="11">Membrane lipid metabolism; glycerophospholipid metabolism.</text>
</comment>
<evidence type="ECO:0000256" key="5">
    <source>
        <dbReference type="ARBA" id="ARBA00022842"/>
    </source>
</evidence>
<feature type="transmembrane region" description="Helical" evidence="11">
    <location>
        <begin position="6"/>
        <end position="27"/>
    </location>
</feature>
<dbReference type="HAMAP" id="MF_01117">
    <property type="entry name" value="CDP_archaeol_synth"/>
    <property type="match status" value="1"/>
</dbReference>
<comment type="cofactor">
    <cofactor evidence="11">
        <name>Mg(2+)</name>
        <dbReference type="ChEBI" id="CHEBI:18420"/>
    </cofactor>
</comment>
<evidence type="ECO:0000256" key="6">
    <source>
        <dbReference type="ARBA" id="ARBA00022989"/>
    </source>
</evidence>
<dbReference type="PANTHER" id="PTHR39650">
    <property type="entry name" value="CDP-ARCHAEOL SYNTHASE"/>
    <property type="match status" value="1"/>
</dbReference>
<keyword evidence="3 11" id="KW-0808">Transferase</keyword>
<dbReference type="Proteomes" id="UP001319921">
    <property type="component" value="Chromosome"/>
</dbReference>
<keyword evidence="1 11" id="KW-1003">Cell membrane</keyword>
<organism evidence="12 13">
    <name type="scientific">Saccharolobus caldissimus</name>
    <dbReference type="NCBI Taxonomy" id="1702097"/>
    <lineage>
        <taxon>Archaea</taxon>
        <taxon>Thermoproteota</taxon>
        <taxon>Thermoprotei</taxon>
        <taxon>Sulfolobales</taxon>
        <taxon>Sulfolobaceae</taxon>
        <taxon>Saccharolobus</taxon>
    </lineage>
</organism>
<comment type="catalytic activity">
    <reaction evidence="11">
        <text>2,3-bis-O-(geranylgeranyl)-sn-glycerol 1-phosphate + CTP + H(+) = CDP-2,3-bis-O-(geranylgeranyl)-sn-glycerol + diphosphate</text>
        <dbReference type="Rhea" id="RHEA:25690"/>
        <dbReference type="ChEBI" id="CHEBI:15378"/>
        <dbReference type="ChEBI" id="CHEBI:33019"/>
        <dbReference type="ChEBI" id="CHEBI:37563"/>
        <dbReference type="ChEBI" id="CHEBI:58837"/>
        <dbReference type="ChEBI" id="CHEBI:58838"/>
        <dbReference type="EC" id="2.7.7.67"/>
    </reaction>
</comment>